<comment type="catalytic activity">
    <reaction evidence="7">
        <text>a 1-O-(1Z-alkenyl)-sn-glycero-3-phosphoethanolamine + H2O = a 2,3-saturated aldehyde + sn-glycero-3-phosphoethanolamine</text>
        <dbReference type="Rhea" id="RHEA:16905"/>
        <dbReference type="ChEBI" id="CHEBI:15377"/>
        <dbReference type="ChEBI" id="CHEBI:73359"/>
        <dbReference type="ChEBI" id="CHEBI:77288"/>
        <dbReference type="ChEBI" id="CHEBI:143890"/>
        <dbReference type="EC" id="3.3.2.2"/>
    </reaction>
</comment>
<dbReference type="AlphaFoldDB" id="A0A4W3HZ24"/>
<dbReference type="PANTHER" id="PTHR31885">
    <property type="entry name" value="GH04784P"/>
    <property type="match status" value="1"/>
</dbReference>
<sequence>KLSLVIREVLKELCRLVPFLLSTCVYFIFGLQPSCPLWLQAFVKCVPLLFLCVYTLSHGVKAQAHGSALKLLAGLLSSAVGDVLRTTSGQLYCIDGEAMFGLAYLFYIWMFGLKPLNLLAASFLVAVGTLYLLFLSRCLWDEKPFQWLVYVYSILIGTMCWRASAGMFFTEYWSWVKLFASVGGLLFLVSDFTYAVDSFCFPVHSSGMIAAAYFAAQMFITVSVVNSADKALKNSKQK</sequence>
<dbReference type="Pfam" id="PF07947">
    <property type="entry name" value="YhhN"/>
    <property type="match status" value="1"/>
</dbReference>
<dbReference type="GO" id="GO:0047408">
    <property type="term" value="F:alkenylglycerophosphocholine hydrolase activity"/>
    <property type="evidence" value="ECO:0007669"/>
    <property type="project" value="UniProtKB-EC"/>
</dbReference>
<reference evidence="10" key="4">
    <citation type="submission" date="2025-08" db="UniProtKB">
        <authorList>
            <consortium name="Ensembl"/>
        </authorList>
    </citation>
    <scope>IDENTIFICATION</scope>
</reference>
<evidence type="ECO:0000256" key="8">
    <source>
        <dbReference type="ARBA" id="ARBA00049560"/>
    </source>
</evidence>
<feature type="transmembrane region" description="Helical" evidence="9">
    <location>
        <begin position="116"/>
        <end position="135"/>
    </location>
</feature>
<evidence type="ECO:0000256" key="5">
    <source>
        <dbReference type="ARBA" id="ARBA00023136"/>
    </source>
</evidence>
<comment type="similarity">
    <text evidence="2">Belongs to the TMEM86 family.</text>
</comment>
<dbReference type="PANTHER" id="PTHR31885:SF12">
    <property type="entry name" value="LYSOPLASMALOGENASE"/>
    <property type="match status" value="1"/>
</dbReference>
<comment type="subcellular location">
    <subcellularLocation>
        <location evidence="1">Membrane</location>
        <topology evidence="1">Multi-pass membrane protein</topology>
    </subcellularLocation>
</comment>
<feature type="transmembrane region" description="Helical" evidence="9">
    <location>
        <begin position="12"/>
        <end position="31"/>
    </location>
</feature>
<reference evidence="10" key="5">
    <citation type="submission" date="2025-09" db="UniProtKB">
        <authorList>
            <consortium name="Ensembl"/>
        </authorList>
    </citation>
    <scope>IDENTIFICATION</scope>
</reference>
<keyword evidence="3 9" id="KW-0812">Transmembrane</keyword>
<feature type="transmembrane region" description="Helical" evidence="9">
    <location>
        <begin position="91"/>
        <end position="110"/>
    </location>
</feature>
<comment type="catalytic activity">
    <reaction evidence="8">
        <text>a 1-O-(1Z-alkenyl)-sn-glycero-3-phosphocholine + H2O = a 2,3-saturated aldehyde + sn-glycerol 3-phosphocholine</text>
        <dbReference type="Rhea" id="RHEA:22544"/>
        <dbReference type="ChEBI" id="CHEBI:15377"/>
        <dbReference type="ChEBI" id="CHEBI:16870"/>
        <dbReference type="ChEBI" id="CHEBI:73359"/>
        <dbReference type="ChEBI" id="CHEBI:77287"/>
        <dbReference type="EC" id="3.3.2.2"/>
    </reaction>
</comment>
<dbReference type="EC" id="3.3.2.2" evidence="6"/>
<keyword evidence="11" id="KW-1185">Reference proteome</keyword>
<dbReference type="InterPro" id="IPR012506">
    <property type="entry name" value="TMEM86B-like"/>
</dbReference>
<reference evidence="11" key="3">
    <citation type="journal article" date="2014" name="Nature">
        <title>Elephant shark genome provides unique insights into gnathostome evolution.</title>
        <authorList>
            <consortium name="International Elephant Shark Genome Sequencing Consortium"/>
            <person name="Venkatesh B."/>
            <person name="Lee A.P."/>
            <person name="Ravi V."/>
            <person name="Maurya A.K."/>
            <person name="Lian M.M."/>
            <person name="Swann J.B."/>
            <person name="Ohta Y."/>
            <person name="Flajnik M.F."/>
            <person name="Sutoh Y."/>
            <person name="Kasahara M."/>
            <person name="Hoon S."/>
            <person name="Gangu V."/>
            <person name="Roy S.W."/>
            <person name="Irimia M."/>
            <person name="Korzh V."/>
            <person name="Kondrychyn I."/>
            <person name="Lim Z.W."/>
            <person name="Tay B.H."/>
            <person name="Tohari S."/>
            <person name="Kong K.W."/>
            <person name="Ho S."/>
            <person name="Lorente-Galdos B."/>
            <person name="Quilez J."/>
            <person name="Marques-Bonet T."/>
            <person name="Raney B.J."/>
            <person name="Ingham P.W."/>
            <person name="Tay A."/>
            <person name="Hillier L.W."/>
            <person name="Minx P."/>
            <person name="Boehm T."/>
            <person name="Wilson R.K."/>
            <person name="Brenner S."/>
            <person name="Warren W.C."/>
        </authorList>
    </citation>
    <scope>NUCLEOTIDE SEQUENCE [LARGE SCALE GENOMIC DNA]</scope>
</reference>
<evidence type="ECO:0000256" key="2">
    <source>
        <dbReference type="ARBA" id="ARBA00007375"/>
    </source>
</evidence>
<evidence type="ECO:0000256" key="4">
    <source>
        <dbReference type="ARBA" id="ARBA00022989"/>
    </source>
</evidence>
<proteinExistence type="inferred from homology"/>
<organism evidence="10 11">
    <name type="scientific">Callorhinchus milii</name>
    <name type="common">Ghost shark</name>
    <dbReference type="NCBI Taxonomy" id="7868"/>
    <lineage>
        <taxon>Eukaryota</taxon>
        <taxon>Metazoa</taxon>
        <taxon>Chordata</taxon>
        <taxon>Craniata</taxon>
        <taxon>Vertebrata</taxon>
        <taxon>Chondrichthyes</taxon>
        <taxon>Holocephali</taxon>
        <taxon>Chimaeriformes</taxon>
        <taxon>Callorhinchidae</taxon>
        <taxon>Callorhinchus</taxon>
    </lineage>
</organism>
<evidence type="ECO:0000313" key="10">
    <source>
        <dbReference type="Ensembl" id="ENSCMIP00000021646.1"/>
    </source>
</evidence>
<feature type="transmembrane region" description="Helical" evidence="9">
    <location>
        <begin position="208"/>
        <end position="228"/>
    </location>
</feature>
<evidence type="ECO:0000256" key="3">
    <source>
        <dbReference type="ARBA" id="ARBA00022692"/>
    </source>
</evidence>
<accession>A0A4W3HZ24</accession>
<dbReference type="GO" id="GO:0016020">
    <property type="term" value="C:membrane"/>
    <property type="evidence" value="ECO:0007669"/>
    <property type="project" value="UniProtKB-SubCell"/>
</dbReference>
<feature type="transmembrane region" description="Helical" evidence="9">
    <location>
        <begin position="37"/>
        <end position="56"/>
    </location>
</feature>
<feature type="transmembrane region" description="Helical" evidence="9">
    <location>
        <begin position="147"/>
        <end position="169"/>
    </location>
</feature>
<keyword evidence="4 9" id="KW-1133">Transmembrane helix</keyword>
<evidence type="ECO:0000256" key="1">
    <source>
        <dbReference type="ARBA" id="ARBA00004141"/>
    </source>
</evidence>
<evidence type="ECO:0000256" key="9">
    <source>
        <dbReference type="SAM" id="Phobius"/>
    </source>
</evidence>
<evidence type="ECO:0000313" key="11">
    <source>
        <dbReference type="Proteomes" id="UP000314986"/>
    </source>
</evidence>
<dbReference type="OMA" id="THEINMY"/>
<name>A0A4W3HZ24_CALMI</name>
<dbReference type="Proteomes" id="UP000314986">
    <property type="component" value="Unassembled WGS sequence"/>
</dbReference>
<keyword evidence="5 9" id="KW-0472">Membrane</keyword>
<reference evidence="11" key="2">
    <citation type="journal article" date="2007" name="PLoS Biol.">
        <title>Survey sequencing and comparative analysis of the elephant shark (Callorhinchus milii) genome.</title>
        <authorList>
            <person name="Venkatesh B."/>
            <person name="Kirkness E.F."/>
            <person name="Loh Y.H."/>
            <person name="Halpern A.L."/>
            <person name="Lee A.P."/>
            <person name="Johnson J."/>
            <person name="Dandona N."/>
            <person name="Viswanathan L.D."/>
            <person name="Tay A."/>
            <person name="Venter J.C."/>
            <person name="Strausberg R.L."/>
            <person name="Brenner S."/>
        </authorList>
    </citation>
    <scope>NUCLEOTIDE SEQUENCE [LARGE SCALE GENOMIC DNA]</scope>
</reference>
<dbReference type="InParanoid" id="A0A4W3HZ24"/>
<dbReference type="GeneTree" id="ENSGT00390000007101"/>
<evidence type="ECO:0000256" key="6">
    <source>
        <dbReference type="ARBA" id="ARBA00035673"/>
    </source>
</evidence>
<reference evidence="11" key="1">
    <citation type="journal article" date="2006" name="Science">
        <title>Ancient noncoding elements conserved in the human genome.</title>
        <authorList>
            <person name="Venkatesh B."/>
            <person name="Kirkness E.F."/>
            <person name="Loh Y.H."/>
            <person name="Halpern A.L."/>
            <person name="Lee A.P."/>
            <person name="Johnson J."/>
            <person name="Dandona N."/>
            <person name="Viswanathan L.D."/>
            <person name="Tay A."/>
            <person name="Venter J.C."/>
            <person name="Strausberg R.L."/>
            <person name="Brenner S."/>
        </authorList>
    </citation>
    <scope>NUCLEOTIDE SEQUENCE [LARGE SCALE GENOMIC DNA]</scope>
</reference>
<protein>
    <recommendedName>
        <fullName evidence="6">lysoplasmalogenase</fullName>
        <ecNumber evidence="6">3.3.2.2</ecNumber>
    </recommendedName>
</protein>
<evidence type="ECO:0000256" key="7">
    <source>
        <dbReference type="ARBA" id="ARBA00049458"/>
    </source>
</evidence>
<dbReference type="Ensembl" id="ENSCMIT00000022031.1">
    <property type="protein sequence ID" value="ENSCMIP00000021646.1"/>
    <property type="gene ID" value="ENSCMIG00000009846.1"/>
</dbReference>